<comment type="caution">
    <text evidence="2">The sequence shown here is derived from an EMBL/GenBank/DDBJ whole genome shotgun (WGS) entry which is preliminary data.</text>
</comment>
<organism evidence="2 3">
    <name type="scientific">Rhodoferax saidenbachensis</name>
    <dbReference type="NCBI Taxonomy" id="1484693"/>
    <lineage>
        <taxon>Bacteria</taxon>
        <taxon>Pseudomonadati</taxon>
        <taxon>Pseudomonadota</taxon>
        <taxon>Betaproteobacteria</taxon>
        <taxon>Burkholderiales</taxon>
        <taxon>Comamonadaceae</taxon>
        <taxon>Rhodoferax</taxon>
    </lineage>
</organism>
<accession>A0ABU1ZPQ8</accession>
<keyword evidence="3" id="KW-1185">Reference proteome</keyword>
<evidence type="ECO:0000313" key="2">
    <source>
        <dbReference type="EMBL" id="MDR7307463.1"/>
    </source>
</evidence>
<feature type="transmembrane region" description="Helical" evidence="1">
    <location>
        <begin position="54"/>
        <end position="78"/>
    </location>
</feature>
<reference evidence="2 3" key="1">
    <citation type="submission" date="2023-07" db="EMBL/GenBank/DDBJ databases">
        <title>Sorghum-associated microbial communities from plants grown in Nebraska, USA.</title>
        <authorList>
            <person name="Schachtman D."/>
        </authorList>
    </citation>
    <scope>NUCLEOTIDE SEQUENCE [LARGE SCALE GENOMIC DNA]</scope>
    <source>
        <strain evidence="2 3">BE308</strain>
    </source>
</reference>
<dbReference type="EMBL" id="JAVDXO010000006">
    <property type="protein sequence ID" value="MDR7307463.1"/>
    <property type="molecule type" value="Genomic_DNA"/>
</dbReference>
<evidence type="ECO:0000313" key="3">
    <source>
        <dbReference type="Proteomes" id="UP001268089"/>
    </source>
</evidence>
<keyword evidence="1" id="KW-0812">Transmembrane</keyword>
<dbReference type="GO" id="GO:0004605">
    <property type="term" value="F:phosphatidate cytidylyltransferase activity"/>
    <property type="evidence" value="ECO:0007669"/>
    <property type="project" value="UniProtKB-EC"/>
</dbReference>
<feature type="transmembrane region" description="Helical" evidence="1">
    <location>
        <begin position="98"/>
        <end position="126"/>
    </location>
</feature>
<dbReference type="PANTHER" id="PTHR43535">
    <property type="entry name" value="PHOSPHATIDATE CYTIDYLYLTRANSFERASE"/>
    <property type="match status" value="1"/>
</dbReference>
<feature type="transmembrane region" description="Helical" evidence="1">
    <location>
        <begin position="206"/>
        <end position="227"/>
    </location>
</feature>
<keyword evidence="1" id="KW-0472">Membrane</keyword>
<name>A0ABU1ZPQ8_9BURK</name>
<proteinExistence type="predicted"/>
<dbReference type="Pfam" id="PF01148">
    <property type="entry name" value="CTP_transf_1"/>
    <property type="match status" value="1"/>
</dbReference>
<feature type="transmembrane region" description="Helical" evidence="1">
    <location>
        <begin position="168"/>
        <end position="186"/>
    </location>
</feature>
<protein>
    <submittedName>
        <fullName evidence="2">Phosphatidate cytidylyltransferase</fullName>
        <ecNumber evidence="2">2.7.7.41</ecNumber>
    </submittedName>
</protein>
<feature type="transmembrane region" description="Helical" evidence="1">
    <location>
        <begin position="12"/>
        <end position="33"/>
    </location>
</feature>
<evidence type="ECO:0000256" key="1">
    <source>
        <dbReference type="SAM" id="Phobius"/>
    </source>
</evidence>
<keyword evidence="1" id="KW-1133">Transmembrane helix</keyword>
<dbReference type="EC" id="2.7.7.41" evidence="2"/>
<sequence>MFQGLVFDWATVSAMLVLYLVLGAASAVVTWLGRASPSGTLRLQVNAWWRIFPVFSLAWALYPWGPVLLLVLIAALAWRELALHHSTAPQRFQWACAALLVLQLLLVGAEVPGAMVLVPVLAVLQLLLWRWRPDRQRLLWLLFLLLCAGLAFVLQLDRLPVDTPVRRAWFFYLFAVTALNDVAQFISGKSLGRHKIAKTISPNKTWAGLAGGVLVSALVSLALGLHLQLAPAPFLLMLGVLLSLAGFLGDLMFSAAKRFLGLKDFSNLIPGHGGILDRADSLVLTAPLLYCVLRWSLY</sequence>
<dbReference type="RefSeq" id="WP_310343752.1">
    <property type="nucleotide sequence ID" value="NZ_JAVDXO010000006.1"/>
</dbReference>
<keyword evidence="2" id="KW-0808">Transferase</keyword>
<feature type="transmembrane region" description="Helical" evidence="1">
    <location>
        <begin position="233"/>
        <end position="253"/>
    </location>
</feature>
<dbReference type="Proteomes" id="UP001268089">
    <property type="component" value="Unassembled WGS sequence"/>
</dbReference>
<feature type="transmembrane region" description="Helical" evidence="1">
    <location>
        <begin position="138"/>
        <end position="156"/>
    </location>
</feature>
<gene>
    <name evidence="2" type="ORF">J2X15_002750</name>
</gene>
<keyword evidence="2" id="KW-0548">Nucleotidyltransferase</keyword>
<dbReference type="PANTHER" id="PTHR43535:SF1">
    <property type="entry name" value="PHOSPHATIDATE CYTIDYLYLTRANSFERASE"/>
    <property type="match status" value="1"/>
</dbReference>